<dbReference type="SMART" id="SM00382">
    <property type="entry name" value="AAA"/>
    <property type="match status" value="1"/>
</dbReference>
<keyword evidence="3 8" id="KW-0547">Nucleotide-binding</keyword>
<gene>
    <name evidence="11" type="ORF">MIMGU_mgv1a018911mg</name>
</gene>
<comment type="cofactor">
    <cofactor evidence="1">
        <name>Mg(2+)</name>
        <dbReference type="ChEBI" id="CHEBI:18420"/>
    </cofactor>
</comment>
<evidence type="ECO:0000256" key="3">
    <source>
        <dbReference type="ARBA" id="ARBA00022741"/>
    </source>
</evidence>
<dbReference type="GO" id="GO:0016887">
    <property type="term" value="F:ATP hydrolysis activity"/>
    <property type="evidence" value="ECO:0007669"/>
    <property type="project" value="InterPro"/>
</dbReference>
<dbReference type="InterPro" id="IPR003959">
    <property type="entry name" value="ATPase_AAA_core"/>
</dbReference>
<evidence type="ECO:0000256" key="9">
    <source>
        <dbReference type="SAM" id="MobiDB-lite"/>
    </source>
</evidence>
<reference evidence="11 12" key="1">
    <citation type="journal article" date="2013" name="Proc. Natl. Acad. Sci. U.S.A.">
        <title>Fine-scale variation in meiotic recombination in Mimulus inferred from population shotgun sequencing.</title>
        <authorList>
            <person name="Hellsten U."/>
            <person name="Wright K.M."/>
            <person name="Jenkins J."/>
            <person name="Shu S."/>
            <person name="Yuan Y."/>
            <person name="Wessler S.R."/>
            <person name="Schmutz J."/>
            <person name="Willis J.H."/>
            <person name="Rokhsar D.S."/>
        </authorList>
    </citation>
    <scope>NUCLEOTIDE SEQUENCE [LARGE SCALE GENOMIC DNA]</scope>
    <source>
        <strain evidence="12">cv. DUN x IM62</strain>
    </source>
</reference>
<dbReference type="GO" id="GO:0006950">
    <property type="term" value="P:response to stress"/>
    <property type="evidence" value="ECO:0007669"/>
    <property type="project" value="UniProtKB-ARBA"/>
</dbReference>
<dbReference type="PANTHER" id="PTHR23070">
    <property type="entry name" value="BCS1 AAA-TYPE ATPASE"/>
    <property type="match status" value="1"/>
</dbReference>
<protein>
    <recommendedName>
        <fullName evidence="10">AAA+ ATPase domain-containing protein</fullName>
    </recommendedName>
</protein>
<dbReference type="STRING" id="4155.A0A022RFY5"/>
<keyword evidence="6" id="KW-0460">Magnesium</keyword>
<dbReference type="AlphaFoldDB" id="A0A022RFY5"/>
<dbReference type="eggNOG" id="KOG0743">
    <property type="taxonomic scope" value="Eukaryota"/>
</dbReference>
<comment type="catalytic activity">
    <reaction evidence="7">
        <text>ATP + H2O = ADP + phosphate + H(+)</text>
        <dbReference type="Rhea" id="RHEA:13065"/>
        <dbReference type="ChEBI" id="CHEBI:15377"/>
        <dbReference type="ChEBI" id="CHEBI:15378"/>
        <dbReference type="ChEBI" id="CHEBI:30616"/>
        <dbReference type="ChEBI" id="CHEBI:43474"/>
        <dbReference type="ChEBI" id="CHEBI:456216"/>
    </reaction>
</comment>
<dbReference type="Gene3D" id="3.40.50.300">
    <property type="entry name" value="P-loop containing nucleotide triphosphate hydrolases"/>
    <property type="match status" value="1"/>
</dbReference>
<dbReference type="PhylomeDB" id="A0A022RFY5"/>
<feature type="region of interest" description="Disordered" evidence="9">
    <location>
        <begin position="453"/>
        <end position="473"/>
    </location>
</feature>
<dbReference type="InterPro" id="IPR050747">
    <property type="entry name" value="Mitochondrial_chaperone_BCS1"/>
</dbReference>
<dbReference type="InterPro" id="IPR003593">
    <property type="entry name" value="AAA+_ATPase"/>
</dbReference>
<dbReference type="FunFam" id="3.40.50.300:FF:001122">
    <property type="entry name" value="AAA-ATPase ASD, mitochondrial"/>
    <property type="match status" value="1"/>
</dbReference>
<proteinExistence type="inferred from homology"/>
<accession>A0A022RFY5</accession>
<evidence type="ECO:0000256" key="2">
    <source>
        <dbReference type="ARBA" id="ARBA00007448"/>
    </source>
</evidence>
<sequence length="473" mass="54035">MLSNHAANLPSAKTIISTAASLAASAMVIRSIARDLIPYELQQYVHLSIQSFFKSFSNDITLIIEETSGLSANQIYKAAEIYLGTKISPHTDTFTVHMPKMESKISTSMAKNQELTDEFNGNTFKWRQITRQIESARSNSYPGQQVNQSEVKYFELRFHKKHKKTVFESYFPYILGESQIMKEDKKTLKIYTLGNDRYTGDYAWNSIKLDHPATFDTLAMDNKLKKTIIDDLDMFVRRRDFYRKVGKAWKRGYLLYGPPGTGKSSLIAAIANYLNFDVYDLELSGIQTNSSLRKLLVNTANRSILVVEDIDCSLEIDDRKSDEQILKKLTSSQTQIQTVTLSGLLNFIDGLWSSCGDERIIVFTTNHKDRLDPALLRPGRMDMHILMNYCTPCAFKILAKNYHGINNHSLFGEIEGLIDDVMVTPAEVGEQLLRNEDADIALRELIEFLREKKRQSDERNARNEDDKGEQIEE</sequence>
<organism evidence="11 12">
    <name type="scientific">Erythranthe guttata</name>
    <name type="common">Yellow monkey flower</name>
    <name type="synonym">Mimulus guttatus</name>
    <dbReference type="NCBI Taxonomy" id="4155"/>
    <lineage>
        <taxon>Eukaryota</taxon>
        <taxon>Viridiplantae</taxon>
        <taxon>Streptophyta</taxon>
        <taxon>Embryophyta</taxon>
        <taxon>Tracheophyta</taxon>
        <taxon>Spermatophyta</taxon>
        <taxon>Magnoliopsida</taxon>
        <taxon>eudicotyledons</taxon>
        <taxon>Gunneridae</taxon>
        <taxon>Pentapetalae</taxon>
        <taxon>asterids</taxon>
        <taxon>lamiids</taxon>
        <taxon>Lamiales</taxon>
        <taxon>Phrymaceae</taxon>
        <taxon>Erythranthe</taxon>
    </lineage>
</organism>
<dbReference type="Pfam" id="PF00004">
    <property type="entry name" value="AAA"/>
    <property type="match status" value="1"/>
</dbReference>
<name>A0A022RFY5_ERYGU</name>
<dbReference type="InterPro" id="IPR027417">
    <property type="entry name" value="P-loop_NTPase"/>
</dbReference>
<dbReference type="InterPro" id="IPR003960">
    <property type="entry name" value="ATPase_AAA_CS"/>
</dbReference>
<dbReference type="InterPro" id="IPR025753">
    <property type="entry name" value="AAA_N_dom"/>
</dbReference>
<keyword evidence="5 8" id="KW-0067">ATP-binding</keyword>
<evidence type="ECO:0000259" key="10">
    <source>
        <dbReference type="SMART" id="SM00382"/>
    </source>
</evidence>
<evidence type="ECO:0000256" key="7">
    <source>
        <dbReference type="ARBA" id="ARBA00049360"/>
    </source>
</evidence>
<feature type="domain" description="AAA+ ATPase" evidence="10">
    <location>
        <begin position="249"/>
        <end position="391"/>
    </location>
</feature>
<dbReference type="GO" id="GO:0005524">
    <property type="term" value="F:ATP binding"/>
    <property type="evidence" value="ECO:0007669"/>
    <property type="project" value="UniProtKB-KW"/>
</dbReference>
<comment type="similarity">
    <text evidence="2">Belongs to the AAA ATPase family. BCS1 subfamily.</text>
</comment>
<keyword evidence="12" id="KW-1185">Reference proteome</keyword>
<dbReference type="Proteomes" id="UP000030748">
    <property type="component" value="Unassembled WGS sequence"/>
</dbReference>
<dbReference type="SUPFAM" id="SSF52540">
    <property type="entry name" value="P-loop containing nucleoside triphosphate hydrolases"/>
    <property type="match status" value="1"/>
</dbReference>
<evidence type="ECO:0000256" key="8">
    <source>
        <dbReference type="RuleBase" id="RU003651"/>
    </source>
</evidence>
<evidence type="ECO:0000313" key="11">
    <source>
        <dbReference type="EMBL" id="EYU37815.1"/>
    </source>
</evidence>
<dbReference type="CDD" id="cd19510">
    <property type="entry name" value="RecA-like_BCS1"/>
    <property type="match status" value="1"/>
</dbReference>
<evidence type="ECO:0000313" key="12">
    <source>
        <dbReference type="Proteomes" id="UP000030748"/>
    </source>
</evidence>
<keyword evidence="4" id="KW-0378">Hydrolase</keyword>
<dbReference type="EMBL" id="KI630513">
    <property type="protein sequence ID" value="EYU37815.1"/>
    <property type="molecule type" value="Genomic_DNA"/>
</dbReference>
<dbReference type="InterPro" id="IPR058017">
    <property type="entry name" value="At3g28540-like_C"/>
</dbReference>
<evidence type="ECO:0000256" key="1">
    <source>
        <dbReference type="ARBA" id="ARBA00001946"/>
    </source>
</evidence>
<dbReference type="Pfam" id="PF14363">
    <property type="entry name" value="AAA_assoc"/>
    <property type="match status" value="1"/>
</dbReference>
<evidence type="ECO:0000256" key="5">
    <source>
        <dbReference type="ARBA" id="ARBA00022840"/>
    </source>
</evidence>
<dbReference type="Gene3D" id="6.10.280.40">
    <property type="match status" value="1"/>
</dbReference>
<evidence type="ECO:0000256" key="6">
    <source>
        <dbReference type="ARBA" id="ARBA00022842"/>
    </source>
</evidence>
<evidence type="ECO:0000256" key="4">
    <source>
        <dbReference type="ARBA" id="ARBA00022801"/>
    </source>
</evidence>
<dbReference type="PROSITE" id="PS00674">
    <property type="entry name" value="AAA"/>
    <property type="match status" value="1"/>
</dbReference>
<dbReference type="Pfam" id="PF25568">
    <property type="entry name" value="AAA_lid_At3g28540"/>
    <property type="match status" value="1"/>
</dbReference>